<dbReference type="AlphaFoldDB" id="A0A174G911"/>
<dbReference type="Gene3D" id="3.40.109.30">
    <property type="entry name" value="putative nitroreductase (tm1586), domain 2"/>
    <property type="match status" value="1"/>
</dbReference>
<evidence type="ECO:0000256" key="2">
    <source>
        <dbReference type="ARBA" id="ARBA00023002"/>
    </source>
</evidence>
<gene>
    <name evidence="4" type="ORF">ERS852470_00192</name>
</gene>
<dbReference type="SUPFAM" id="SSF55469">
    <property type="entry name" value="FMN-dependent nitroreductase-like"/>
    <property type="match status" value="2"/>
</dbReference>
<accession>A0A174G911</accession>
<feature type="domain" description="Putative nitroreductase TM1586" evidence="3">
    <location>
        <begin position="10"/>
        <end position="251"/>
    </location>
</feature>
<keyword evidence="2" id="KW-0560">Oxidoreductase</keyword>
<dbReference type="Pfam" id="PF14512">
    <property type="entry name" value="TM1586_NiRdase"/>
    <property type="match status" value="1"/>
</dbReference>
<dbReference type="InterPro" id="IPR000415">
    <property type="entry name" value="Nitroreductase-like"/>
</dbReference>
<dbReference type="PANTHER" id="PTHR43673">
    <property type="entry name" value="NAD(P)H NITROREDUCTASE YDGI-RELATED"/>
    <property type="match status" value="1"/>
</dbReference>
<protein>
    <submittedName>
        <fullName evidence="4">Nitroreductase</fullName>
    </submittedName>
</protein>
<evidence type="ECO:0000313" key="5">
    <source>
        <dbReference type="Proteomes" id="UP000095558"/>
    </source>
</evidence>
<evidence type="ECO:0000259" key="3">
    <source>
        <dbReference type="Pfam" id="PF14512"/>
    </source>
</evidence>
<evidence type="ECO:0000256" key="1">
    <source>
        <dbReference type="ARBA" id="ARBA00007118"/>
    </source>
</evidence>
<dbReference type="GeneID" id="83012487"/>
<dbReference type="Proteomes" id="UP000095558">
    <property type="component" value="Unassembled WGS sequence"/>
</dbReference>
<name>A0A174G911_9CLOT</name>
<dbReference type="GO" id="GO:0016491">
    <property type="term" value="F:oxidoreductase activity"/>
    <property type="evidence" value="ECO:0007669"/>
    <property type="project" value="UniProtKB-KW"/>
</dbReference>
<sequence>MSNKFIFNEDINKIITKRKSVRTYNTEKIPDEILNKLNEYIKSLSGPFDEKVVFKILDSKEHINGAKLGTYGIIKGATKFIAAKIKEGEFALEELGYEMESLVLYATALGLGTCWIGGTFKKGQFAKAMEVESGEILPIISPIGYESENKSFVEKTMRRFSNCDYRKPWNKIFFFRDFSCPLTEHATLDGFKDALENVRLAPSALNKQPWRIVKHGDDFHFFISNDKEEAKEGYDINKIDLGIAMCHFDLTCKELGINGGFKVIDPKIEEVPKHYKYIITWIKEEQKR</sequence>
<reference evidence="4 5" key="1">
    <citation type="submission" date="2015-09" db="EMBL/GenBank/DDBJ databases">
        <authorList>
            <consortium name="Pathogen Informatics"/>
        </authorList>
    </citation>
    <scope>NUCLEOTIDE SEQUENCE [LARGE SCALE GENOMIC DNA]</scope>
    <source>
        <strain evidence="4 5">2789STDY5834855</strain>
    </source>
</reference>
<proteinExistence type="inferred from homology"/>
<dbReference type="InterPro" id="IPR029478">
    <property type="entry name" value="TM1586_NiRdase"/>
</dbReference>
<dbReference type="PANTHER" id="PTHR43673:SF10">
    <property type="entry name" value="NADH DEHYDROGENASE_NAD(P)H NITROREDUCTASE XCC3605-RELATED"/>
    <property type="match status" value="1"/>
</dbReference>
<evidence type="ECO:0000313" key="4">
    <source>
        <dbReference type="EMBL" id="CUN54894.1"/>
    </source>
</evidence>
<dbReference type="EMBL" id="CYZV01000001">
    <property type="protein sequence ID" value="CUN54894.1"/>
    <property type="molecule type" value="Genomic_DNA"/>
</dbReference>
<dbReference type="OrthoDB" id="9814075at2"/>
<dbReference type="RefSeq" id="WP_042399884.1">
    <property type="nucleotide sequence ID" value="NZ_CYYT01000022.1"/>
</dbReference>
<comment type="similarity">
    <text evidence="1">Belongs to the nitroreductase family.</text>
</comment>
<dbReference type="Gene3D" id="3.40.109.10">
    <property type="entry name" value="NADH Oxidase"/>
    <property type="match status" value="1"/>
</dbReference>
<organism evidence="4 5">
    <name type="scientific">Clostridium disporicum</name>
    <dbReference type="NCBI Taxonomy" id="84024"/>
    <lineage>
        <taxon>Bacteria</taxon>
        <taxon>Bacillati</taxon>
        <taxon>Bacillota</taxon>
        <taxon>Clostridia</taxon>
        <taxon>Eubacteriales</taxon>
        <taxon>Clostridiaceae</taxon>
        <taxon>Clostridium</taxon>
    </lineage>
</organism>